<dbReference type="InterPro" id="IPR050491">
    <property type="entry name" value="AmpC-like"/>
</dbReference>
<dbReference type="InterPro" id="IPR012338">
    <property type="entry name" value="Beta-lactam/transpept-like"/>
</dbReference>
<keyword evidence="3" id="KW-1185">Reference proteome</keyword>
<evidence type="ECO:0000259" key="1">
    <source>
        <dbReference type="Pfam" id="PF00144"/>
    </source>
</evidence>
<organism evidence="2 3">
    <name type="scientific">Flavobacterium chuncheonense</name>
    <dbReference type="NCBI Taxonomy" id="2026653"/>
    <lineage>
        <taxon>Bacteria</taxon>
        <taxon>Pseudomonadati</taxon>
        <taxon>Bacteroidota</taxon>
        <taxon>Flavobacteriia</taxon>
        <taxon>Flavobacteriales</taxon>
        <taxon>Flavobacteriaceae</taxon>
        <taxon>Flavobacterium</taxon>
    </lineage>
</organism>
<keyword evidence="2" id="KW-0378">Hydrolase</keyword>
<evidence type="ECO:0000313" key="3">
    <source>
        <dbReference type="Proteomes" id="UP001597534"/>
    </source>
</evidence>
<dbReference type="Gene3D" id="3.40.710.10">
    <property type="entry name" value="DD-peptidase/beta-lactamase superfamily"/>
    <property type="match status" value="1"/>
</dbReference>
<feature type="domain" description="Beta-lactamase-related" evidence="1">
    <location>
        <begin position="41"/>
        <end position="354"/>
    </location>
</feature>
<protein>
    <submittedName>
        <fullName evidence="2">Serine hydrolase domain-containing protein</fullName>
        <ecNumber evidence="2">3.-.-.-</ecNumber>
    </submittedName>
</protein>
<gene>
    <name evidence="2" type="ORF">ACFS5J_10910</name>
</gene>
<dbReference type="EC" id="3.-.-.-" evidence="2"/>
<comment type="caution">
    <text evidence="2">The sequence shown here is derived from an EMBL/GenBank/DDBJ whole genome shotgun (WGS) entry which is preliminary data.</text>
</comment>
<dbReference type="SUPFAM" id="SSF56601">
    <property type="entry name" value="beta-lactamase/transpeptidase-like"/>
    <property type="match status" value="1"/>
</dbReference>
<evidence type="ECO:0000313" key="2">
    <source>
        <dbReference type="EMBL" id="MFD2892521.1"/>
    </source>
</evidence>
<dbReference type="PANTHER" id="PTHR46825:SF9">
    <property type="entry name" value="BETA-LACTAMASE-RELATED DOMAIN-CONTAINING PROTEIN"/>
    <property type="match status" value="1"/>
</dbReference>
<sequence length="457" mass="52148">MKKYLFVFSILFSTLVFSQDRFEKIDNYLKLLNENNKFMGSLTIREGENVVFNKAYGFADVDQNIKANRLTKYKIGSITKTFTAVMIMQLIEEKKLRMETKLHKFFPKVAKSDSISIYDLLYQRSGIPDYINHDSLTTEEENAANIKSAIYNKIENYKSRFTPGSKFEYSDSNYYLLGGILEKITKKTYQENLNERIVQKAGLGNSNEKLEMTDKGAVKKQVFEATTYYKTENTDPNNKESYSYSFNGKKWEQFPEWKNETAFSAGGIISTSADLTRFYFNLFEGKLVNKKTLSQMTEVKEGYGAALIQMPFGERNFFGHSGAIENFKSVVGYYPTEQTGIALTMNGDNYNQNDIMIGILSIYYKLPFPMPTFKTVTPELIAQYSGDYTSKDIPLKLKVFEKSGELMAQATGQGAFPLTIQDDKTFVFPAAGIEISFNTDSLVLKQGGMKFNFVKEK</sequence>
<dbReference type="EMBL" id="JBHUPC010000013">
    <property type="protein sequence ID" value="MFD2892521.1"/>
    <property type="molecule type" value="Genomic_DNA"/>
</dbReference>
<proteinExistence type="predicted"/>
<dbReference type="RefSeq" id="WP_379812193.1">
    <property type="nucleotide sequence ID" value="NZ_JBHUPC010000013.1"/>
</dbReference>
<accession>A0ABW5YN57</accession>
<dbReference type="InterPro" id="IPR001466">
    <property type="entry name" value="Beta-lactam-related"/>
</dbReference>
<dbReference type="Proteomes" id="UP001597534">
    <property type="component" value="Unassembled WGS sequence"/>
</dbReference>
<reference evidence="3" key="1">
    <citation type="journal article" date="2019" name="Int. J. Syst. Evol. Microbiol.">
        <title>The Global Catalogue of Microorganisms (GCM) 10K type strain sequencing project: providing services to taxonomists for standard genome sequencing and annotation.</title>
        <authorList>
            <consortium name="The Broad Institute Genomics Platform"/>
            <consortium name="The Broad Institute Genome Sequencing Center for Infectious Disease"/>
            <person name="Wu L."/>
            <person name="Ma J."/>
        </authorList>
    </citation>
    <scope>NUCLEOTIDE SEQUENCE [LARGE SCALE GENOMIC DNA]</scope>
    <source>
        <strain evidence="3">KCTC 22671</strain>
    </source>
</reference>
<name>A0ABW5YN57_9FLAO</name>
<dbReference type="PANTHER" id="PTHR46825">
    <property type="entry name" value="D-ALANYL-D-ALANINE-CARBOXYPEPTIDASE/ENDOPEPTIDASE AMPH"/>
    <property type="match status" value="1"/>
</dbReference>
<dbReference type="Pfam" id="PF00144">
    <property type="entry name" value="Beta-lactamase"/>
    <property type="match status" value="1"/>
</dbReference>
<dbReference type="GO" id="GO:0016787">
    <property type="term" value="F:hydrolase activity"/>
    <property type="evidence" value="ECO:0007669"/>
    <property type="project" value="UniProtKB-KW"/>
</dbReference>